<name>A0A653CGN3_CALMS</name>
<sequence>SYNYENIRADKTSKCFLRRTVRDHIIPITYAHGPFNKYAICDIVINSSISSLDQPSSSLASDRPRCGQDVIDAGTATPSC</sequence>
<reference evidence="1 2" key="1">
    <citation type="submission" date="2019-01" db="EMBL/GenBank/DDBJ databases">
        <authorList>
            <person name="Sayadi A."/>
        </authorList>
    </citation>
    <scope>NUCLEOTIDE SEQUENCE [LARGE SCALE GENOMIC DNA]</scope>
</reference>
<evidence type="ECO:0000313" key="1">
    <source>
        <dbReference type="EMBL" id="VEN47058.1"/>
    </source>
</evidence>
<accession>A0A653CGN3</accession>
<proteinExistence type="predicted"/>
<dbReference type="AlphaFoldDB" id="A0A653CGN3"/>
<keyword evidence="2" id="KW-1185">Reference proteome</keyword>
<dbReference type="Proteomes" id="UP000410492">
    <property type="component" value="Unassembled WGS sequence"/>
</dbReference>
<evidence type="ECO:0000313" key="2">
    <source>
        <dbReference type="Proteomes" id="UP000410492"/>
    </source>
</evidence>
<gene>
    <name evidence="1" type="ORF">CALMAC_LOCUS8945</name>
</gene>
<organism evidence="1 2">
    <name type="scientific">Callosobruchus maculatus</name>
    <name type="common">Southern cowpea weevil</name>
    <name type="synonym">Pulse bruchid</name>
    <dbReference type="NCBI Taxonomy" id="64391"/>
    <lineage>
        <taxon>Eukaryota</taxon>
        <taxon>Metazoa</taxon>
        <taxon>Ecdysozoa</taxon>
        <taxon>Arthropoda</taxon>
        <taxon>Hexapoda</taxon>
        <taxon>Insecta</taxon>
        <taxon>Pterygota</taxon>
        <taxon>Neoptera</taxon>
        <taxon>Endopterygota</taxon>
        <taxon>Coleoptera</taxon>
        <taxon>Polyphaga</taxon>
        <taxon>Cucujiformia</taxon>
        <taxon>Chrysomeloidea</taxon>
        <taxon>Chrysomelidae</taxon>
        <taxon>Bruchinae</taxon>
        <taxon>Bruchini</taxon>
        <taxon>Callosobruchus</taxon>
    </lineage>
</organism>
<dbReference type="EMBL" id="CAACVG010007782">
    <property type="protein sequence ID" value="VEN47058.1"/>
    <property type="molecule type" value="Genomic_DNA"/>
</dbReference>
<feature type="non-terminal residue" evidence="1">
    <location>
        <position position="1"/>
    </location>
</feature>
<protein>
    <submittedName>
        <fullName evidence="1">Uncharacterized protein</fullName>
    </submittedName>
</protein>